<dbReference type="SUPFAM" id="SSF117916">
    <property type="entry name" value="Fe-S cluster assembly (FSCA) domain-like"/>
    <property type="match status" value="1"/>
</dbReference>
<organism evidence="2 3">
    <name type="scientific">Hoyosella subflava (strain DSM 45089 / JCM 17490 / NBRC 109087 / DQS3-9A1)</name>
    <name type="common">Amycolicicoccus subflavus</name>
    <dbReference type="NCBI Taxonomy" id="443218"/>
    <lineage>
        <taxon>Bacteria</taxon>
        <taxon>Bacillati</taxon>
        <taxon>Actinomycetota</taxon>
        <taxon>Actinomycetes</taxon>
        <taxon>Mycobacteriales</taxon>
        <taxon>Hoyosellaceae</taxon>
        <taxon>Hoyosella</taxon>
    </lineage>
</organism>
<evidence type="ECO:0000313" key="2">
    <source>
        <dbReference type="EMBL" id="AEF40603.1"/>
    </source>
</evidence>
<gene>
    <name evidence="2" type="ordered locus">AS9A_2154</name>
</gene>
<protein>
    <recommendedName>
        <fullName evidence="1">MIP18 family-like domain-containing protein</fullName>
    </recommendedName>
</protein>
<dbReference type="OrthoDB" id="153551at2"/>
<dbReference type="InterPro" id="IPR002744">
    <property type="entry name" value="MIP18-like"/>
</dbReference>
<name>F6EQB8_HOYSD</name>
<sequence>MTAPAVCKADDIIAALSTVSDPELDEPITELGFVRSITFDDHGVIVHLRLPTAFCSPNFAYLMASDAQDALRMVDNIGSVDVLLDDHHDSQKINAGLAANAGYRGTFGEEAEESLAELRRTFLRKAHTAAMERCVEAQVKRTGMRLDEIHRLTLRDLPAGKQKTALLRRRVDIGLSICPSSRVVVDDAGRPLSPEAVPTRLRCAKSVRISMEGNAHFCRGLLATRYSDGGNTNTPQILDIRTTRRPA</sequence>
<accession>F6EQB8</accession>
<dbReference type="InterPro" id="IPR034904">
    <property type="entry name" value="FSCA_dom_sf"/>
</dbReference>
<evidence type="ECO:0000259" key="1">
    <source>
        <dbReference type="Pfam" id="PF01883"/>
    </source>
</evidence>
<dbReference type="Proteomes" id="UP000009235">
    <property type="component" value="Chromosome"/>
</dbReference>
<reference evidence="2 3" key="1">
    <citation type="journal article" date="2011" name="J. Bacteriol.">
        <title>Complete genome sequence of Amycolicicoccus subflavus DQS3-9A1T, an actinomycete isolated from crude oil-polluted soil.</title>
        <authorList>
            <person name="Cai M."/>
            <person name="Chen W.M."/>
            <person name="Nie Y."/>
            <person name="Chi C.Q."/>
            <person name="Wang Y.N."/>
            <person name="Tang Y.Q."/>
            <person name="Li G.Y."/>
            <person name="Wu X.L."/>
        </authorList>
    </citation>
    <scope>NUCLEOTIDE SEQUENCE [LARGE SCALE GENOMIC DNA]</scope>
    <source>
        <strain evidence="3">DSM 45089 / DQS3-9A1</strain>
    </source>
</reference>
<feature type="domain" description="MIP18 family-like" evidence="1">
    <location>
        <begin position="10"/>
        <end position="82"/>
    </location>
</feature>
<dbReference type="STRING" id="443218.AS9A_2154"/>
<evidence type="ECO:0000313" key="3">
    <source>
        <dbReference type="Proteomes" id="UP000009235"/>
    </source>
</evidence>
<dbReference type="RefSeq" id="WP_013806952.1">
    <property type="nucleotide sequence ID" value="NC_015564.1"/>
</dbReference>
<dbReference type="Pfam" id="PF01883">
    <property type="entry name" value="FeS_assembly_P"/>
    <property type="match status" value="1"/>
</dbReference>
<dbReference type="Gene3D" id="3.30.300.130">
    <property type="entry name" value="Fe-S cluster assembly (FSCA)"/>
    <property type="match status" value="1"/>
</dbReference>
<dbReference type="EMBL" id="CP002786">
    <property type="protein sequence ID" value="AEF40603.1"/>
    <property type="molecule type" value="Genomic_DNA"/>
</dbReference>
<dbReference type="HOGENOM" id="CLU_070077_0_0_11"/>
<dbReference type="AlphaFoldDB" id="F6EQB8"/>
<proteinExistence type="predicted"/>
<keyword evidence="3" id="KW-1185">Reference proteome</keyword>
<dbReference type="eggNOG" id="COG2151">
    <property type="taxonomic scope" value="Bacteria"/>
</dbReference>
<dbReference type="KEGG" id="asd:AS9A_2154"/>